<keyword evidence="1" id="KW-1133">Transmembrane helix</keyword>
<evidence type="ECO:0000313" key="3">
    <source>
        <dbReference type="Proteomes" id="UP001203207"/>
    </source>
</evidence>
<evidence type="ECO:0000256" key="1">
    <source>
        <dbReference type="SAM" id="Phobius"/>
    </source>
</evidence>
<reference evidence="2" key="2">
    <citation type="submission" date="2022-02" db="EMBL/GenBank/DDBJ databases">
        <authorList>
            <person name="Elcheninov A.G."/>
            <person name="Sorokin D.Y."/>
            <person name="Kublanov I.V."/>
        </authorList>
    </citation>
    <scope>NUCLEOTIDE SEQUENCE</scope>
    <source>
        <strain evidence="2">AArc-St2</strain>
    </source>
</reference>
<name>A0AAE3K8D0_9EURY</name>
<gene>
    <name evidence="2" type="ORF">AArcSt2_08080</name>
</gene>
<dbReference type="AlphaFoldDB" id="A0AAE3K8D0"/>
<feature type="transmembrane region" description="Helical" evidence="1">
    <location>
        <begin position="12"/>
        <end position="31"/>
    </location>
</feature>
<proteinExistence type="predicted"/>
<keyword evidence="1" id="KW-0812">Transmembrane</keyword>
<evidence type="ECO:0000313" key="2">
    <source>
        <dbReference type="EMBL" id="MCL9816898.1"/>
    </source>
</evidence>
<keyword evidence="1" id="KW-0472">Membrane</keyword>
<comment type="caution">
    <text evidence="2">The sequence shown here is derived from an EMBL/GenBank/DDBJ whole genome shotgun (WGS) entry which is preliminary data.</text>
</comment>
<dbReference type="RefSeq" id="WP_174653951.1">
    <property type="nucleotide sequence ID" value="NZ_JAKRVX010000003.1"/>
</dbReference>
<organism evidence="2 3">
    <name type="scientific">Natronocalculus amylovorans</name>
    <dbReference type="NCBI Taxonomy" id="2917812"/>
    <lineage>
        <taxon>Archaea</taxon>
        <taxon>Methanobacteriati</taxon>
        <taxon>Methanobacteriota</taxon>
        <taxon>Stenosarchaea group</taxon>
        <taxon>Halobacteria</taxon>
        <taxon>Halobacteriales</taxon>
        <taxon>Haloferacaceae</taxon>
        <taxon>Natronocalculus</taxon>
    </lineage>
</organism>
<sequence>MIESATRLTLFTLYQLTVAFGIVMLPVAITLQKFGVTVPIRNAIEATETAYENATQK</sequence>
<accession>A0AAE3K8D0</accession>
<keyword evidence="3" id="KW-1185">Reference proteome</keyword>
<protein>
    <submittedName>
        <fullName evidence="2">Uncharacterized protein</fullName>
    </submittedName>
</protein>
<reference evidence="2" key="1">
    <citation type="journal article" date="2022" name="Syst. Appl. Microbiol.">
        <title>Natronocalculus amylovorans gen. nov., sp. nov., and Natranaeroarchaeum aerophilus sp. nov., dominant culturable amylolytic natronoarchaea from hypersaline soda lakes in southwestern Siberia.</title>
        <authorList>
            <person name="Sorokin D.Y."/>
            <person name="Elcheninov A.G."/>
            <person name="Khizhniak T.V."/>
            <person name="Koenen M."/>
            <person name="Bale N.J."/>
            <person name="Damste J.S.S."/>
            <person name="Kublanov I.V."/>
        </authorList>
    </citation>
    <scope>NUCLEOTIDE SEQUENCE</scope>
    <source>
        <strain evidence="2">AArc-St2</strain>
    </source>
</reference>
<dbReference type="Proteomes" id="UP001203207">
    <property type="component" value="Unassembled WGS sequence"/>
</dbReference>
<dbReference type="EMBL" id="JAKRVX010000003">
    <property type="protein sequence ID" value="MCL9816898.1"/>
    <property type="molecule type" value="Genomic_DNA"/>
</dbReference>